<evidence type="ECO:0000313" key="2">
    <source>
        <dbReference type="EMBL" id="CEP23603.1"/>
    </source>
</evidence>
<dbReference type="EMBL" id="CDQK01000004">
    <property type="protein sequence ID" value="CEP23603.1"/>
    <property type="molecule type" value="Genomic_DNA"/>
</dbReference>
<evidence type="ECO:0000313" key="3">
    <source>
        <dbReference type="EMBL" id="ODV73514.1"/>
    </source>
</evidence>
<keyword evidence="5" id="KW-1185">Reference proteome</keyword>
<dbReference type="OrthoDB" id="2567806at2759"/>
<gene>
    <name evidence="2" type="ORF">BN1211_4228</name>
    <name evidence="3" type="ORF">CYBJADRAFT_167554</name>
</gene>
<dbReference type="Pfam" id="PF17110">
    <property type="entry name" value="TFB6"/>
    <property type="match status" value="1"/>
</dbReference>
<dbReference type="InterPro" id="IPR031349">
    <property type="entry name" value="Tfb6"/>
</dbReference>
<protein>
    <submittedName>
        <fullName evidence="2">Uncharacterized protein</fullName>
    </submittedName>
</protein>
<feature type="region of interest" description="Disordered" evidence="1">
    <location>
        <begin position="1"/>
        <end position="36"/>
    </location>
</feature>
<dbReference type="PANTHER" id="PTHR37781">
    <property type="entry name" value="TFIIH COMPLEX SUBUNIT"/>
    <property type="match status" value="1"/>
</dbReference>
<reference evidence="3 5" key="3">
    <citation type="journal article" date="2016" name="Proc. Natl. Acad. Sci. U.S.A.">
        <title>Comparative genomics of biotechnologically important yeasts.</title>
        <authorList>
            <person name="Riley R."/>
            <person name="Haridas S."/>
            <person name="Wolfe K.H."/>
            <person name="Lopes M.R."/>
            <person name="Hittinger C.T."/>
            <person name="Goeker M."/>
            <person name="Salamov A.A."/>
            <person name="Wisecaver J.H."/>
            <person name="Long T.M."/>
            <person name="Calvey C.H."/>
            <person name="Aerts A.L."/>
            <person name="Barry K.W."/>
            <person name="Choi C."/>
            <person name="Clum A."/>
            <person name="Coughlan A.Y."/>
            <person name="Deshpande S."/>
            <person name="Douglass A.P."/>
            <person name="Hanson S.J."/>
            <person name="Klenk H.-P."/>
            <person name="LaButti K.M."/>
            <person name="Lapidus A."/>
            <person name="Lindquist E.A."/>
            <person name="Lipzen A.M."/>
            <person name="Meier-Kolthoff J.P."/>
            <person name="Ohm R.A."/>
            <person name="Otillar R.P."/>
            <person name="Pangilinan J.L."/>
            <person name="Peng Y."/>
            <person name="Rokas A."/>
            <person name="Rosa C.A."/>
            <person name="Scheuner C."/>
            <person name="Sibirny A.A."/>
            <person name="Slot J.C."/>
            <person name="Stielow J.B."/>
            <person name="Sun H."/>
            <person name="Kurtzman C.P."/>
            <person name="Blackwell M."/>
            <person name="Grigoriev I.V."/>
            <person name="Jeffries T.W."/>
        </authorList>
    </citation>
    <scope>NUCLEOTIDE SEQUENCE [LARGE SCALE GENOMIC DNA]</scope>
    <source>
        <strain evidence="5">ATCC 18201 / CBS 1600 / BCRC 20928 / JCM 3617 / NBRC 0987 / NRRL Y-1542</strain>
        <strain evidence="3">NRRL Y-1542</strain>
    </source>
</reference>
<name>A0A0H5C6F7_CYBJN</name>
<accession>A0A1E4S1X2</accession>
<dbReference type="Proteomes" id="UP000038830">
    <property type="component" value="Unassembled WGS sequence"/>
</dbReference>
<dbReference type="EMBL" id="KV453930">
    <property type="protein sequence ID" value="ODV73514.1"/>
    <property type="molecule type" value="Genomic_DNA"/>
</dbReference>
<organism evidence="2 4">
    <name type="scientific">Cyberlindnera jadinii (strain ATCC 18201 / CBS 1600 / BCRC 20928 / JCM 3617 / NBRC 0987 / NRRL Y-1542)</name>
    <name type="common">Torula yeast</name>
    <name type="synonym">Candida utilis</name>
    <dbReference type="NCBI Taxonomy" id="983966"/>
    <lineage>
        <taxon>Eukaryota</taxon>
        <taxon>Fungi</taxon>
        <taxon>Dikarya</taxon>
        <taxon>Ascomycota</taxon>
        <taxon>Saccharomycotina</taxon>
        <taxon>Saccharomycetes</taxon>
        <taxon>Phaffomycetales</taxon>
        <taxon>Phaffomycetaceae</taxon>
        <taxon>Cyberlindnera</taxon>
    </lineage>
</organism>
<evidence type="ECO:0000256" key="1">
    <source>
        <dbReference type="SAM" id="MobiDB-lite"/>
    </source>
</evidence>
<dbReference type="AlphaFoldDB" id="A0A0H5C6F7"/>
<reference evidence="2" key="1">
    <citation type="submission" date="2014-12" db="EMBL/GenBank/DDBJ databases">
        <authorList>
            <person name="Jaenicke S."/>
        </authorList>
    </citation>
    <scope>NUCLEOTIDE SEQUENCE [LARGE SCALE GENOMIC DNA]</scope>
    <source>
        <strain evidence="2">CBS1600</strain>
    </source>
</reference>
<sequence>MPTAHFKPPDYDRVYNTPGSPPLPAPDTEVELPQRSLNEEEVGFLDLNPDLEARRTNDATALSPSPSASRRLSVTQQSKFINYVDEQLMEVRRKTIKLLGMNQYSTGEIIADYQQLCEFILLSLKGDDIDKKILFGQVDYLLTIAGDITDALDKLNFKGVSQDVLDLLKLLDTKFTKLLPLMKQTEVVRLVSLAERTRPSIVTAFERAQVTGYHDQLASVYEQVLENV</sequence>
<evidence type="ECO:0000313" key="5">
    <source>
        <dbReference type="Proteomes" id="UP000094389"/>
    </source>
</evidence>
<evidence type="ECO:0000313" key="4">
    <source>
        <dbReference type="Proteomes" id="UP000038830"/>
    </source>
</evidence>
<reference evidence="4" key="2">
    <citation type="journal article" date="2015" name="J. Biotechnol.">
        <title>The structure of the Cyberlindnera jadinii genome and its relation to Candida utilis analyzed by the occurrence of single nucleotide polymorphisms.</title>
        <authorList>
            <person name="Rupp O."/>
            <person name="Brinkrolf K."/>
            <person name="Buerth C."/>
            <person name="Kunigo M."/>
            <person name="Schneider J."/>
            <person name="Jaenicke S."/>
            <person name="Goesmann A."/>
            <person name="Puehler A."/>
            <person name="Jaeger K.-E."/>
            <person name="Ernst J.F."/>
        </authorList>
    </citation>
    <scope>NUCLEOTIDE SEQUENCE [LARGE SCALE GENOMIC DNA]</scope>
    <source>
        <strain evidence="4">ATCC 18201 / CBS 1600 / BCRC 20928 / JCM 3617 / NBRC 0987 / NRRL Y-1542</strain>
    </source>
</reference>
<dbReference type="GO" id="GO:0005675">
    <property type="term" value="C:transcription factor TFIIH holo complex"/>
    <property type="evidence" value="ECO:0007669"/>
    <property type="project" value="TreeGrafter"/>
</dbReference>
<dbReference type="Proteomes" id="UP000094389">
    <property type="component" value="Unassembled WGS sequence"/>
</dbReference>
<dbReference type="STRING" id="983966.A0A0H5C6F7"/>
<accession>A0A0H5C6F7</accession>
<dbReference type="PANTHER" id="PTHR37781:SF1">
    <property type="entry name" value="ADR380WP"/>
    <property type="match status" value="1"/>
</dbReference>
<proteinExistence type="predicted"/>